<sequence>MKEFTFNQVYKIASTIEDGIDFGVPLIFHTTKQQRITLRQPAMVFNRHTLLHHYIRKCFLHHYDHYFLRMAETVIEDVVELTFLEDQFSQYGIPIDFLRIKYNEQDYPATTELTVINWYRRNRKNFILLTDRLYEEIFFILFSNRNLLQKFNAVIAKNFQEFHFKQADLTIGGKIRRTAIPA</sequence>
<protein>
    <submittedName>
        <fullName evidence="1">Uncharacterized protein</fullName>
    </submittedName>
</protein>
<gene>
    <name evidence="1" type="ORF">LZZ85_13225</name>
</gene>
<comment type="caution">
    <text evidence="1">The sequence shown here is derived from an EMBL/GenBank/DDBJ whole genome shotgun (WGS) entry which is preliminary data.</text>
</comment>
<name>A0ABS9KSE5_9BACT</name>
<accession>A0ABS9KSE5</accession>
<organism evidence="1 2">
    <name type="scientific">Terrimonas ginsenosidimutans</name>
    <dbReference type="NCBI Taxonomy" id="2908004"/>
    <lineage>
        <taxon>Bacteria</taxon>
        <taxon>Pseudomonadati</taxon>
        <taxon>Bacteroidota</taxon>
        <taxon>Chitinophagia</taxon>
        <taxon>Chitinophagales</taxon>
        <taxon>Chitinophagaceae</taxon>
        <taxon>Terrimonas</taxon>
    </lineage>
</organism>
<dbReference type="RefSeq" id="WP_237872441.1">
    <property type="nucleotide sequence ID" value="NZ_JAKLTR010000007.1"/>
</dbReference>
<evidence type="ECO:0000313" key="1">
    <source>
        <dbReference type="EMBL" id="MCG2615256.1"/>
    </source>
</evidence>
<proteinExistence type="predicted"/>
<dbReference type="EMBL" id="JAKLTR010000007">
    <property type="protein sequence ID" value="MCG2615256.1"/>
    <property type="molecule type" value="Genomic_DNA"/>
</dbReference>
<keyword evidence="2" id="KW-1185">Reference proteome</keyword>
<dbReference type="Proteomes" id="UP001165367">
    <property type="component" value="Unassembled WGS sequence"/>
</dbReference>
<evidence type="ECO:0000313" key="2">
    <source>
        <dbReference type="Proteomes" id="UP001165367"/>
    </source>
</evidence>
<reference evidence="1" key="1">
    <citation type="submission" date="2022-01" db="EMBL/GenBank/DDBJ databases">
        <authorList>
            <person name="Jo J.-H."/>
            <person name="Im W.-T."/>
        </authorList>
    </citation>
    <scope>NUCLEOTIDE SEQUENCE</scope>
    <source>
        <strain evidence="1">NA20</strain>
    </source>
</reference>